<organism evidence="2 3">
    <name type="scientific">Paraclostridium sordellii</name>
    <name type="common">Clostridium sordellii</name>
    <dbReference type="NCBI Taxonomy" id="1505"/>
    <lineage>
        <taxon>Bacteria</taxon>
        <taxon>Bacillati</taxon>
        <taxon>Bacillota</taxon>
        <taxon>Clostridia</taxon>
        <taxon>Peptostreptococcales</taxon>
        <taxon>Peptostreptococcaceae</taxon>
        <taxon>Paraclostridium</taxon>
    </lineage>
</organism>
<feature type="transmembrane region" description="Helical" evidence="1">
    <location>
        <begin position="20"/>
        <end position="36"/>
    </location>
</feature>
<keyword evidence="1" id="KW-1133">Transmembrane helix</keyword>
<sequence length="215" mass="23960">MIRKLKETWISLSRKKKITILISTILIISIIGVVLIKNPNILKRPTLTLVPPSPIEVSDKNEFNIDVKLSSLPKNLYPAASMSVGFDNNKLEFTGVKIGTMQTYGDKVVDGNEFDIPLWDCNKDVSNKKGQVNTMYMDMTAGKFAYNKDGFEKDSKDIVLRLGFKLKDSSNKGDVYDIDIKNAVFAAIDGDKDNTSLSTSKNTLKTNDCKVVVKK</sequence>
<proteinExistence type="predicted"/>
<protein>
    <recommendedName>
        <fullName evidence="4">Cohesin domain-containing protein</fullName>
    </recommendedName>
</protein>
<dbReference type="Gene3D" id="2.60.40.680">
    <property type="match status" value="1"/>
</dbReference>
<dbReference type="GO" id="GO:0030246">
    <property type="term" value="F:carbohydrate binding"/>
    <property type="evidence" value="ECO:0007669"/>
    <property type="project" value="InterPro"/>
</dbReference>
<dbReference type="InterPro" id="IPR008965">
    <property type="entry name" value="CBM2/CBM3_carb-bd_dom_sf"/>
</dbReference>
<keyword evidence="1" id="KW-0812">Transmembrane</keyword>
<dbReference type="AlphaFoldDB" id="A0A0C7R592"/>
<keyword evidence="1" id="KW-0472">Membrane</keyword>
<dbReference type="RefSeq" id="WP_055333804.1">
    <property type="nucleotide sequence ID" value="NZ_CDNF01000003.1"/>
</dbReference>
<dbReference type="SUPFAM" id="SSF49384">
    <property type="entry name" value="Carbohydrate-binding domain"/>
    <property type="match status" value="1"/>
</dbReference>
<gene>
    <name evidence="2" type="ORF">R28058_10071</name>
</gene>
<evidence type="ECO:0000313" key="3">
    <source>
        <dbReference type="Proteomes" id="UP000049127"/>
    </source>
</evidence>
<name>A0A0C7R592_PARSO</name>
<reference evidence="2 3" key="1">
    <citation type="submission" date="2015-01" db="EMBL/GenBank/DDBJ databases">
        <authorList>
            <person name="Aslett A.Martin."/>
            <person name="De Silva Nishadi"/>
        </authorList>
    </citation>
    <scope>NUCLEOTIDE SEQUENCE [LARGE SCALE GENOMIC DNA]</scope>
    <source>
        <strain evidence="2 3">R28058</strain>
    </source>
</reference>
<dbReference type="Proteomes" id="UP000049127">
    <property type="component" value="Unassembled WGS sequence"/>
</dbReference>
<accession>A0A0C7R592</accession>
<evidence type="ECO:0000256" key="1">
    <source>
        <dbReference type="SAM" id="Phobius"/>
    </source>
</evidence>
<evidence type="ECO:0008006" key="4">
    <source>
        <dbReference type="Google" id="ProtNLM"/>
    </source>
</evidence>
<dbReference type="EMBL" id="CEKZ01000003">
    <property type="protein sequence ID" value="CEQ03274.1"/>
    <property type="molecule type" value="Genomic_DNA"/>
</dbReference>
<evidence type="ECO:0000313" key="2">
    <source>
        <dbReference type="EMBL" id="CEQ03274.1"/>
    </source>
</evidence>